<dbReference type="GO" id="GO:0016020">
    <property type="term" value="C:membrane"/>
    <property type="evidence" value="ECO:0007669"/>
    <property type="project" value="UniProtKB-SubCell"/>
</dbReference>
<dbReference type="OrthoDB" id="4074965at2759"/>
<reference evidence="7" key="1">
    <citation type="journal article" date="2020" name="Stud. Mycol.">
        <title>101 Dothideomycetes genomes: a test case for predicting lifestyles and emergence of pathogens.</title>
        <authorList>
            <person name="Haridas S."/>
            <person name="Albert R."/>
            <person name="Binder M."/>
            <person name="Bloem J."/>
            <person name="Labutti K."/>
            <person name="Salamov A."/>
            <person name="Andreopoulos B."/>
            <person name="Baker S."/>
            <person name="Barry K."/>
            <person name="Bills G."/>
            <person name="Bluhm B."/>
            <person name="Cannon C."/>
            <person name="Castanera R."/>
            <person name="Culley D."/>
            <person name="Daum C."/>
            <person name="Ezra D."/>
            <person name="Gonzalez J."/>
            <person name="Henrissat B."/>
            <person name="Kuo A."/>
            <person name="Liang C."/>
            <person name="Lipzen A."/>
            <person name="Lutzoni F."/>
            <person name="Magnuson J."/>
            <person name="Mondo S."/>
            <person name="Nolan M."/>
            <person name="Ohm R."/>
            <person name="Pangilinan J."/>
            <person name="Park H.-J."/>
            <person name="Ramirez L."/>
            <person name="Alfaro M."/>
            <person name="Sun H."/>
            <person name="Tritt A."/>
            <person name="Yoshinaga Y."/>
            <person name="Zwiers L.-H."/>
            <person name="Turgeon B."/>
            <person name="Goodwin S."/>
            <person name="Spatafora J."/>
            <person name="Crous P."/>
            <person name="Grigoriev I."/>
        </authorList>
    </citation>
    <scope>NUCLEOTIDE SEQUENCE</scope>
    <source>
        <strain evidence="7">CBS 122681</strain>
    </source>
</reference>
<keyword evidence="3 5" id="KW-1133">Transmembrane helix</keyword>
<evidence type="ECO:0000259" key="6">
    <source>
        <dbReference type="Pfam" id="PF01284"/>
    </source>
</evidence>
<name>A0A6A6TIX6_9PLEO</name>
<dbReference type="AlphaFoldDB" id="A0A6A6TIX6"/>
<accession>A0A6A6TIX6</accession>
<evidence type="ECO:0000256" key="3">
    <source>
        <dbReference type="ARBA" id="ARBA00022989"/>
    </source>
</evidence>
<dbReference type="PANTHER" id="PTHR39608:SF1">
    <property type="entry name" value="INTEGRAL MEMBRANE PROTEIN (AFU_ORTHOLOGUE AFUA_5G08640)"/>
    <property type="match status" value="1"/>
</dbReference>
<dbReference type="EMBL" id="MU004314">
    <property type="protein sequence ID" value="KAF2658574.1"/>
    <property type="molecule type" value="Genomic_DNA"/>
</dbReference>
<proteinExistence type="predicted"/>
<evidence type="ECO:0000256" key="2">
    <source>
        <dbReference type="ARBA" id="ARBA00022692"/>
    </source>
</evidence>
<protein>
    <submittedName>
        <fullName evidence="7">Integral membrane protein</fullName>
    </submittedName>
</protein>
<evidence type="ECO:0000313" key="7">
    <source>
        <dbReference type="EMBL" id="KAF2658574.1"/>
    </source>
</evidence>
<dbReference type="InterPro" id="IPR008253">
    <property type="entry name" value="Marvel"/>
</dbReference>
<evidence type="ECO:0000256" key="5">
    <source>
        <dbReference type="SAM" id="Phobius"/>
    </source>
</evidence>
<feature type="domain" description="MARVEL" evidence="6">
    <location>
        <begin position="7"/>
        <end position="138"/>
    </location>
</feature>
<keyword evidence="2 5" id="KW-0812">Transmembrane</keyword>
<evidence type="ECO:0000256" key="4">
    <source>
        <dbReference type="ARBA" id="ARBA00023136"/>
    </source>
</evidence>
<feature type="transmembrane region" description="Helical" evidence="5">
    <location>
        <begin position="123"/>
        <end position="143"/>
    </location>
</feature>
<feature type="transmembrane region" description="Helical" evidence="5">
    <location>
        <begin position="76"/>
        <end position="93"/>
    </location>
</feature>
<evidence type="ECO:0000256" key="1">
    <source>
        <dbReference type="ARBA" id="ARBA00004141"/>
    </source>
</evidence>
<evidence type="ECO:0000313" key="8">
    <source>
        <dbReference type="Proteomes" id="UP000799324"/>
    </source>
</evidence>
<keyword evidence="4 5" id="KW-0472">Membrane</keyword>
<sequence>MLFSRIVSVFLRFGEFVCAGVVLGLMAHLLHKYDHTHTGPLAREIYTITVAALSTLFALVWLIPTKRNLLHYPFDLLLSVAWFAAFAVLVDYIRKANCGYFFYWGDISVRNHSSCGQWKAAEAFSFIAACFWFVSFLLGVWVYHKLSEPVGTDGSRRRWHRSRP</sequence>
<dbReference type="Proteomes" id="UP000799324">
    <property type="component" value="Unassembled WGS sequence"/>
</dbReference>
<dbReference type="Pfam" id="PF01284">
    <property type="entry name" value="MARVEL"/>
    <property type="match status" value="1"/>
</dbReference>
<dbReference type="PANTHER" id="PTHR39608">
    <property type="entry name" value="INTEGRAL MEMBRANE PROTEIN (AFU_ORTHOLOGUE AFUA_5G08640)"/>
    <property type="match status" value="1"/>
</dbReference>
<comment type="subcellular location">
    <subcellularLocation>
        <location evidence="1">Membrane</location>
        <topology evidence="1">Multi-pass membrane protein</topology>
    </subcellularLocation>
</comment>
<feature type="transmembrane region" description="Helical" evidence="5">
    <location>
        <begin position="45"/>
        <end position="64"/>
    </location>
</feature>
<organism evidence="7 8">
    <name type="scientific">Lophiostoma macrostomum CBS 122681</name>
    <dbReference type="NCBI Taxonomy" id="1314788"/>
    <lineage>
        <taxon>Eukaryota</taxon>
        <taxon>Fungi</taxon>
        <taxon>Dikarya</taxon>
        <taxon>Ascomycota</taxon>
        <taxon>Pezizomycotina</taxon>
        <taxon>Dothideomycetes</taxon>
        <taxon>Pleosporomycetidae</taxon>
        <taxon>Pleosporales</taxon>
        <taxon>Lophiostomataceae</taxon>
        <taxon>Lophiostoma</taxon>
    </lineage>
</organism>
<keyword evidence="8" id="KW-1185">Reference proteome</keyword>
<gene>
    <name evidence="7" type="ORF">K491DRAFT_713510</name>
</gene>
<feature type="transmembrane region" description="Helical" evidence="5">
    <location>
        <begin position="6"/>
        <end position="25"/>
    </location>
</feature>